<keyword evidence="3" id="KW-1185">Reference proteome</keyword>
<feature type="region of interest" description="Disordered" evidence="1">
    <location>
        <begin position="11"/>
        <end position="98"/>
    </location>
</feature>
<dbReference type="GeneID" id="92033682"/>
<protein>
    <submittedName>
        <fullName evidence="2">Uncharacterized protein</fullName>
    </submittedName>
</protein>
<dbReference type="Proteomes" id="UP001360953">
    <property type="component" value="Unassembled WGS sequence"/>
</dbReference>
<evidence type="ECO:0000256" key="1">
    <source>
        <dbReference type="SAM" id="MobiDB-lite"/>
    </source>
</evidence>
<dbReference type="RefSeq" id="XP_066653758.1">
    <property type="nucleotide sequence ID" value="XM_066800776.1"/>
</dbReference>
<name>A0ABR1LII5_9PEZI</name>
<dbReference type="EMBL" id="JBBPEH010000008">
    <property type="protein sequence ID" value="KAK7535033.1"/>
    <property type="molecule type" value="Genomic_DNA"/>
</dbReference>
<gene>
    <name evidence="2" type="ORF">J3D65DRAFT_629817</name>
</gene>
<organism evidence="2 3">
    <name type="scientific">Phyllosticta citribraziliensis</name>
    <dbReference type="NCBI Taxonomy" id="989973"/>
    <lineage>
        <taxon>Eukaryota</taxon>
        <taxon>Fungi</taxon>
        <taxon>Dikarya</taxon>
        <taxon>Ascomycota</taxon>
        <taxon>Pezizomycotina</taxon>
        <taxon>Dothideomycetes</taxon>
        <taxon>Dothideomycetes incertae sedis</taxon>
        <taxon>Botryosphaeriales</taxon>
        <taxon>Phyllostictaceae</taxon>
        <taxon>Phyllosticta</taxon>
    </lineage>
</organism>
<feature type="compositionally biased region" description="Low complexity" evidence="1">
    <location>
        <begin position="13"/>
        <end position="26"/>
    </location>
</feature>
<sequence length="195" mass="21174">MDGRIIVSLFKHPSPAQPSSPAAAAHADPETSRYLEPCTQPCHSTSPSPSPGTSSVSPWCFSQTPPRANRTPERTRAHLTGPREPFSHVAPRTSPVGAARPAGRPLRLAFSVLWCNGWTIGLGVAVCGCARCRYTHTYIQVVVRASLRCVPAQPLRVRHSPGIAKVEYFWRLSKGGARREGCGVGLQKDTTTRQR</sequence>
<accession>A0ABR1LII5</accession>
<comment type="caution">
    <text evidence="2">The sequence shown here is derived from an EMBL/GenBank/DDBJ whole genome shotgun (WGS) entry which is preliminary data.</text>
</comment>
<proteinExistence type="predicted"/>
<evidence type="ECO:0000313" key="2">
    <source>
        <dbReference type="EMBL" id="KAK7535033.1"/>
    </source>
</evidence>
<feature type="compositionally biased region" description="Low complexity" evidence="1">
    <location>
        <begin position="37"/>
        <end position="58"/>
    </location>
</feature>
<evidence type="ECO:0000313" key="3">
    <source>
        <dbReference type="Proteomes" id="UP001360953"/>
    </source>
</evidence>
<reference evidence="2 3" key="1">
    <citation type="submission" date="2024-04" db="EMBL/GenBank/DDBJ databases">
        <title>Phyllosticta paracitricarpa is synonymous to the EU quarantine fungus P. citricarpa based on phylogenomic analyses.</title>
        <authorList>
            <consortium name="Lawrence Berkeley National Laboratory"/>
            <person name="Van ingen-buijs V.A."/>
            <person name="Van westerhoven A.C."/>
            <person name="Haridas S."/>
            <person name="Skiadas P."/>
            <person name="Martin F."/>
            <person name="Groenewald J.Z."/>
            <person name="Crous P.W."/>
            <person name="Seidl M.F."/>
        </authorList>
    </citation>
    <scope>NUCLEOTIDE SEQUENCE [LARGE SCALE GENOMIC DNA]</scope>
    <source>
        <strain evidence="2 3">CPC 17464</strain>
    </source>
</reference>